<dbReference type="OrthoDB" id="7820657at2"/>
<dbReference type="RefSeq" id="WP_092760789.1">
    <property type="nucleotide sequence ID" value="NZ_FNZQ01000001.1"/>
</dbReference>
<name>A0A1H7J8V2_9RHOB</name>
<evidence type="ECO:0008006" key="3">
    <source>
        <dbReference type="Google" id="ProtNLM"/>
    </source>
</evidence>
<dbReference type="AlphaFoldDB" id="A0A1H7J8V2"/>
<organism evidence="1 2">
    <name type="scientific">Jannaschia helgolandensis</name>
    <dbReference type="NCBI Taxonomy" id="188906"/>
    <lineage>
        <taxon>Bacteria</taxon>
        <taxon>Pseudomonadati</taxon>
        <taxon>Pseudomonadota</taxon>
        <taxon>Alphaproteobacteria</taxon>
        <taxon>Rhodobacterales</taxon>
        <taxon>Roseobacteraceae</taxon>
        <taxon>Jannaschia</taxon>
    </lineage>
</organism>
<evidence type="ECO:0000313" key="2">
    <source>
        <dbReference type="Proteomes" id="UP000199283"/>
    </source>
</evidence>
<sequence>MDFTSTEDLTARAGALGTGLALMLICEDDCEIASTVRHHSDAGFRQIVLAVPPGITVPPALPEGVHRLTLDRRPDDMATTCVNALIAGRPAGAWTGYVHNAEYIYHPFAETRRIGEALAFCAEERRDAVLTFVVDLYSGTLQRGQNGVDPNDAWMDEAGYFALARWSEDGPVDRQLDFFGGLRWRFEEHIPWERRRIDRVSLFRARKGLRLLPDHRLSDEEMNTYACPWHHSLTGCVASFRAAKALATNPGSRAAIKAFRWDGSIRFDWQAQQLIDLGLMEPGQWF</sequence>
<proteinExistence type="predicted"/>
<reference evidence="1 2" key="1">
    <citation type="submission" date="2016-10" db="EMBL/GenBank/DDBJ databases">
        <authorList>
            <person name="de Groot N.N."/>
        </authorList>
    </citation>
    <scope>NUCLEOTIDE SEQUENCE [LARGE SCALE GENOMIC DNA]</scope>
    <source>
        <strain evidence="1 2">DSM 14858</strain>
    </source>
</reference>
<accession>A0A1H7J8V2</accession>
<dbReference type="Proteomes" id="UP000199283">
    <property type="component" value="Unassembled WGS sequence"/>
</dbReference>
<evidence type="ECO:0000313" key="1">
    <source>
        <dbReference type="EMBL" id="SEK71129.1"/>
    </source>
</evidence>
<dbReference type="STRING" id="188906.SAMN04488526_1298"/>
<gene>
    <name evidence="1" type="ORF">SAMN04488526_1298</name>
</gene>
<protein>
    <recommendedName>
        <fullName evidence="3">Glycosyl transferase family 2</fullName>
    </recommendedName>
</protein>
<dbReference type="EMBL" id="FNZQ01000001">
    <property type="protein sequence ID" value="SEK71129.1"/>
    <property type="molecule type" value="Genomic_DNA"/>
</dbReference>
<keyword evidence="2" id="KW-1185">Reference proteome</keyword>